<protein>
    <submittedName>
        <fullName evidence="4">Conserved repeat domain-containing protein/gliding motility-associated C-terminal domain-containing protein</fullName>
    </submittedName>
</protein>
<feature type="compositionally biased region" description="Low complexity" evidence="1">
    <location>
        <begin position="887"/>
        <end position="897"/>
    </location>
</feature>
<proteinExistence type="predicted"/>
<dbReference type="Gene3D" id="2.60.40.2700">
    <property type="match status" value="1"/>
</dbReference>
<evidence type="ECO:0000256" key="1">
    <source>
        <dbReference type="SAM" id="MobiDB-lite"/>
    </source>
</evidence>
<dbReference type="Gene3D" id="2.60.40.740">
    <property type="match status" value="3"/>
</dbReference>
<dbReference type="InterPro" id="IPR047589">
    <property type="entry name" value="DUF11_rpt"/>
</dbReference>
<dbReference type="STRING" id="1477437.SAMN05444682_109173"/>
<dbReference type="Pfam" id="PF13585">
    <property type="entry name" value="CHU_C"/>
    <property type="match status" value="1"/>
</dbReference>
<evidence type="ECO:0000259" key="2">
    <source>
        <dbReference type="Pfam" id="PF01345"/>
    </source>
</evidence>
<feature type="domain" description="DUF11" evidence="2">
    <location>
        <begin position="776"/>
        <end position="878"/>
    </location>
</feature>
<reference evidence="4 5" key="1">
    <citation type="submission" date="2016-10" db="EMBL/GenBank/DDBJ databases">
        <authorList>
            <person name="de Groot N.N."/>
        </authorList>
    </citation>
    <scope>NUCLEOTIDE SEQUENCE [LARGE SCALE GENOMIC DNA]</scope>
    <source>
        <strain evidence="4 5">RK1</strain>
    </source>
</reference>
<keyword evidence="5" id="KW-1185">Reference proteome</keyword>
<dbReference type="NCBIfam" id="TIGR01451">
    <property type="entry name" value="B_ant_repeat"/>
    <property type="match status" value="3"/>
</dbReference>
<sequence>MRDILRISNSKLLGIFILLGLLLGATQSFSQTPSLGDPLFFEDFGTATTGSGGNGTTYSFNGYNGENTVTFKNESIDYIQSLLFYTPAHVPPEYGTWGDPNWGPRFIDYNARKGSYSIATNSSGYKNSYFYTGYDHTTNTGKGYMLLVDAHSSTTLYFDRVVENLCAGTKFQFSVWIKDINRENNLPKPKITLDIFDNDAYEQSGGAVSPIATHTTDDSDILKKNTWYELKMDFDMPANVSTVRLQIRNAVEEYRGNDLAMDDITFRPMGPPITLVSNYSEAVCVGYEVAYDVEVSQGAYNRYYYQLQRRKINAEGNDLEGNDFENVGNAVGPIADNQQTFTFPAALADDNYEYRVIAAGDPLTLTNKNCRTVSNAILLRVHDHLPVIAAVPLTVCAGDASALEASIINGTDAGDYEYLWQYENISTHGEWVTIENESSFTLNTGPLQETTRYRVQAIKDNCVGQGFSDPVEVTVTVAPPPTASEQVQTFCAMEAPTVADLMANGADIRWYDASGTVLALTEALLDGELYYATQTIDGCESVERLAVTVKINDVNAGTIGGNQTTCLGAVPAILASTVDASGAGIVGYRWESSIDETAWEVIDGATDASYAPAAVDQNTFFRRVAVSTLNGLECEGYTEPVSVLIADDCDLTSQKTVVDKNNDGLAQAGEQLTYSIQISNAYDRDIVATITDEIPQHTVFFSSEGNYDGVSLITWKDIKVPAHSQVAVDFVVVVTDNLTGIDQIENVATVTSAELTDPQRPSVRIDTDPAKSFTATKAANKESVKAGEELTYTITVTNTGDVDYAGITVEDDVPTGTTYKEGSASEGATVTGNTLTWTIDAPFGESREVSFTVVVGDNLTDIASIRNVAKVTGEDPETPEEPETETPTDPAKSFAADKAADKQSVKAGEELTYMITVTNTGDVDYAGITVEDDVPTGTTYKEGSASEGATVTGNTLTWTIDVPFGESRKVSFTVVVGDDLTGMESIRNVAKVTGEDPETPEEPETETPTNSGKQFESVKTVSDATGDGNAQAGEELTYRISVKNTGAEDYKGITIEDEIPAHTTYVAGSATHGGEFASGTLSWTIDVPFGKEVAVTFNVQVVEELEGVDAIRNVAVVTGGDPENPEIEHPESPEVPVITGPTANDDQGNTNQGEPITIAVLTNDTEGSSPLVPGSVRLIDPITGDQVTTVTLAGEGTYTVDTDGKVTFTPDADYVGNSSVNYVVEDENGQESNEAAIAIIVEGVAAEIAPTAVDDHASTPYGQAVTIPVLSNDQAGSSPIVPSTVKLIDEAGNRVSTVTIAGEGRYSVNAQGAVTFEPAESFTGTSTLTYEVSDENGLVSNVATITVEVNARQFKIPNVFTPNGDGRNDVFEIVGIEGFDRVEITVVNRWGNEVYRNRDYRNDWDGQGLNEGTYYYVIITHDGGTRERHAGWVLIKRQ</sequence>
<feature type="domain" description="DUF11" evidence="2">
    <location>
        <begin position="1027"/>
        <end position="1122"/>
    </location>
</feature>
<evidence type="ECO:0000313" key="5">
    <source>
        <dbReference type="Proteomes" id="UP000198670"/>
    </source>
</evidence>
<dbReference type="PANTHER" id="PTHR34819:SF3">
    <property type="entry name" value="CELL SURFACE PROTEIN"/>
    <property type="match status" value="1"/>
</dbReference>
<dbReference type="NCBIfam" id="TIGR04225">
    <property type="entry name" value="CshA_fibril_rpt"/>
    <property type="match status" value="2"/>
</dbReference>
<dbReference type="Proteomes" id="UP000198670">
    <property type="component" value="Unassembled WGS sequence"/>
</dbReference>
<name>A0A1I3QZE5_9SPHI</name>
<dbReference type="Pfam" id="PF19076">
    <property type="entry name" value="CshA_repeat"/>
    <property type="match status" value="2"/>
</dbReference>
<dbReference type="InterPro" id="IPR026341">
    <property type="entry name" value="T9SS_type_B"/>
</dbReference>
<accession>A0A1I3QZE5</accession>
<feature type="compositionally biased region" description="Acidic residues" evidence="1">
    <location>
        <begin position="995"/>
        <end position="1005"/>
    </location>
</feature>
<feature type="domain" description="CshA" evidence="3">
    <location>
        <begin position="1141"/>
        <end position="1232"/>
    </location>
</feature>
<evidence type="ECO:0000259" key="3">
    <source>
        <dbReference type="Pfam" id="PF19076"/>
    </source>
</evidence>
<feature type="compositionally biased region" description="Polar residues" evidence="1">
    <location>
        <begin position="1010"/>
        <end position="1023"/>
    </location>
</feature>
<dbReference type="InterPro" id="IPR001434">
    <property type="entry name" value="OmcB-like_DUF11"/>
</dbReference>
<dbReference type="InterPro" id="IPR051172">
    <property type="entry name" value="Chlamydia_OmcB"/>
</dbReference>
<dbReference type="OrthoDB" id="5726170at2"/>
<feature type="domain" description="CshA" evidence="3">
    <location>
        <begin position="1248"/>
        <end position="1340"/>
    </location>
</feature>
<dbReference type="Gene3D" id="2.60.40.2810">
    <property type="match status" value="2"/>
</dbReference>
<dbReference type="EMBL" id="FOQO01000009">
    <property type="protein sequence ID" value="SFJ39120.1"/>
    <property type="molecule type" value="Genomic_DNA"/>
</dbReference>
<feature type="domain" description="DUF11" evidence="2">
    <location>
        <begin position="897"/>
        <end position="999"/>
    </location>
</feature>
<dbReference type="PANTHER" id="PTHR34819">
    <property type="entry name" value="LARGE CYSTEINE-RICH PERIPLASMIC PROTEIN OMCB"/>
    <property type="match status" value="1"/>
</dbReference>
<organism evidence="4 5">
    <name type="scientific">Parapedobacter indicus</name>
    <dbReference type="NCBI Taxonomy" id="1477437"/>
    <lineage>
        <taxon>Bacteria</taxon>
        <taxon>Pseudomonadati</taxon>
        <taxon>Bacteroidota</taxon>
        <taxon>Sphingobacteriia</taxon>
        <taxon>Sphingobacteriales</taxon>
        <taxon>Sphingobacteriaceae</taxon>
        <taxon>Parapedobacter</taxon>
    </lineage>
</organism>
<feature type="compositionally biased region" description="Acidic residues" evidence="1">
    <location>
        <begin position="874"/>
        <end position="886"/>
    </location>
</feature>
<feature type="region of interest" description="Disordered" evidence="1">
    <location>
        <begin position="870"/>
        <end position="898"/>
    </location>
</feature>
<dbReference type="Pfam" id="PF01345">
    <property type="entry name" value="DUF11"/>
    <property type="match status" value="3"/>
</dbReference>
<feature type="region of interest" description="Disordered" evidence="1">
    <location>
        <begin position="992"/>
        <end position="1030"/>
    </location>
</feature>
<evidence type="ECO:0000313" key="4">
    <source>
        <dbReference type="EMBL" id="SFJ39120.1"/>
    </source>
</evidence>
<dbReference type="InterPro" id="IPR026395">
    <property type="entry name" value="CshA_fibril"/>
</dbReference>
<dbReference type="NCBIfam" id="TIGR04131">
    <property type="entry name" value="Bac_Flav_CTERM"/>
    <property type="match status" value="1"/>
</dbReference>
<gene>
    <name evidence="4" type="ORF">SAMN05444682_109173</name>
</gene>
<dbReference type="RefSeq" id="WP_090629158.1">
    <property type="nucleotide sequence ID" value="NZ_FOQO01000009.1"/>
</dbReference>